<keyword evidence="2" id="KW-1185">Reference proteome</keyword>
<proteinExistence type="predicted"/>
<feature type="non-terminal residue" evidence="1">
    <location>
        <position position="1"/>
    </location>
</feature>
<evidence type="ECO:0000313" key="2">
    <source>
        <dbReference type="Proteomes" id="UP000605848"/>
    </source>
</evidence>
<accession>A0A936ZAT8</accession>
<comment type="caution">
    <text evidence="1">The sequence shown here is derived from an EMBL/GenBank/DDBJ whole genome shotgun (WGS) entry which is preliminary data.</text>
</comment>
<organism evidence="1 2">
    <name type="scientific">Microvirga aerilata</name>
    <dbReference type="NCBI Taxonomy" id="670292"/>
    <lineage>
        <taxon>Bacteria</taxon>
        <taxon>Pseudomonadati</taxon>
        <taxon>Pseudomonadota</taxon>
        <taxon>Alphaproteobacteria</taxon>
        <taxon>Hyphomicrobiales</taxon>
        <taxon>Methylobacteriaceae</taxon>
        <taxon>Microvirga</taxon>
    </lineage>
</organism>
<evidence type="ECO:0000313" key="1">
    <source>
        <dbReference type="EMBL" id="MBL0407928.1"/>
    </source>
</evidence>
<gene>
    <name evidence="1" type="ORF">JKG68_28935</name>
</gene>
<protein>
    <submittedName>
        <fullName evidence="1">Uncharacterized protein</fullName>
    </submittedName>
</protein>
<sequence length="77" mass="8562">CVPSCLRRAAGRCSPCSIGQSDWLPTSDRLCLEDLVGNRNTAQNYVWRTTNVPERRANEVAECKSRVVAVQEVSQLP</sequence>
<dbReference type="Proteomes" id="UP000605848">
    <property type="component" value="Unassembled WGS sequence"/>
</dbReference>
<dbReference type="AlphaFoldDB" id="A0A936ZAT8"/>
<reference evidence="1" key="1">
    <citation type="submission" date="2021-01" db="EMBL/GenBank/DDBJ databases">
        <title>Microvirga sp.</title>
        <authorList>
            <person name="Kim M.K."/>
        </authorList>
    </citation>
    <scope>NUCLEOTIDE SEQUENCE</scope>
    <source>
        <strain evidence="1">5420S-16</strain>
    </source>
</reference>
<dbReference type="RefSeq" id="WP_202065510.1">
    <property type="nucleotide sequence ID" value="NZ_JAEQMY010000126.1"/>
</dbReference>
<name>A0A936ZAT8_9HYPH</name>
<dbReference type="EMBL" id="JAEQMY010000126">
    <property type="protein sequence ID" value="MBL0407928.1"/>
    <property type="molecule type" value="Genomic_DNA"/>
</dbReference>